<dbReference type="Proteomes" id="UP000590564">
    <property type="component" value="Unassembled WGS sequence"/>
</dbReference>
<evidence type="ECO:0000313" key="2">
    <source>
        <dbReference type="Proteomes" id="UP000590564"/>
    </source>
</evidence>
<protein>
    <submittedName>
        <fullName evidence="1">Uncharacterized protein</fullName>
    </submittedName>
</protein>
<gene>
    <name evidence="1" type="ORF">HNP96_000035</name>
</gene>
<accession>A0A7J9SCJ5</accession>
<dbReference type="AlphaFoldDB" id="A0A7J9SCJ5"/>
<dbReference type="RefSeq" id="WP_184231939.1">
    <property type="nucleotide sequence ID" value="NZ_JACHED010000001.1"/>
</dbReference>
<sequence length="57" mass="6681">MDISELRERKEKLKSKIVEAIEDFETENDVTVESVTAGVYRRIDNDVERIIDIKIDI</sequence>
<organism evidence="1 2">
    <name type="scientific">Methanococcus maripaludis</name>
    <name type="common">Methanococcus deltae</name>
    <dbReference type="NCBI Taxonomy" id="39152"/>
    <lineage>
        <taxon>Archaea</taxon>
        <taxon>Methanobacteriati</taxon>
        <taxon>Methanobacteriota</taxon>
        <taxon>Methanomada group</taxon>
        <taxon>Methanococci</taxon>
        <taxon>Methanococcales</taxon>
        <taxon>Methanococcaceae</taxon>
        <taxon>Methanococcus</taxon>
    </lineage>
</organism>
<evidence type="ECO:0000313" key="1">
    <source>
        <dbReference type="EMBL" id="MBB6496014.1"/>
    </source>
</evidence>
<dbReference type="EMBL" id="JACHED010000001">
    <property type="protein sequence ID" value="MBB6496014.1"/>
    <property type="molecule type" value="Genomic_DNA"/>
</dbReference>
<comment type="caution">
    <text evidence="1">The sequence shown here is derived from an EMBL/GenBank/DDBJ whole genome shotgun (WGS) entry which is preliminary data.</text>
</comment>
<name>A0A7J9SCJ5_METMI</name>
<proteinExistence type="predicted"/>
<reference evidence="1 2" key="1">
    <citation type="submission" date="2020-08" db="EMBL/GenBank/DDBJ databases">
        <title>Genomic Encyclopedia of Type Strains, Phase IV (KMG-V): Genome sequencing to study the core and pangenomes of soil and plant-associated prokaryotes.</title>
        <authorList>
            <person name="Whitman W."/>
        </authorList>
    </citation>
    <scope>NUCLEOTIDE SEQUENCE [LARGE SCALE GENOMIC DNA]</scope>
    <source>
        <strain evidence="1 2">D1</strain>
    </source>
</reference>